<name>A0A336KRM4_CULSO</name>
<reference evidence="2" key="1">
    <citation type="submission" date="2018-04" db="EMBL/GenBank/DDBJ databases">
        <authorList>
            <person name="Go L.Y."/>
            <person name="Mitchell J.A."/>
        </authorList>
    </citation>
    <scope>NUCLEOTIDE SEQUENCE</scope>
    <source>
        <tissue evidence="2">Whole organism</tissue>
    </source>
</reference>
<protein>
    <submittedName>
        <fullName evidence="2">CSON014038 protein</fullName>
    </submittedName>
</protein>
<dbReference type="EMBL" id="UFQT01000752">
    <property type="protein sequence ID" value="SSX26968.1"/>
    <property type="molecule type" value="Genomic_DNA"/>
</dbReference>
<dbReference type="InterPro" id="IPR001611">
    <property type="entry name" value="Leu-rich_rpt"/>
</dbReference>
<dbReference type="AlphaFoldDB" id="A0A336KRM4"/>
<gene>
    <name evidence="2" type="primary">CSON014038</name>
</gene>
<dbReference type="InterPro" id="IPR050328">
    <property type="entry name" value="Dev_Immune_Receptor"/>
</dbReference>
<sequence length="267" mass="30274">MSEFLRSCWDVFNKRPKLTLLLVVLSLVLFIILIVSVSGGDDNKSLISDKVIPHIENGTKHQITVIPLKNSTSVTNFPGFSTHMQTLRVSYRCYPPQGLSNNDHISCYNLRINATHPFVNLLTNVPSENVTSIHLGGSPDKTGSLMHTLTPDICNTFPNLEEIEAKNLNLHQIMEGAFNNCSKLTEIRLSNNSLTEFSLTEKWHKNKFLTKLYLDGNQLSDVDAKKIDNQFPNLKEIALKNNKITKERYEELRNEFKKNGVIFNDSV</sequence>
<organism evidence="2">
    <name type="scientific">Culicoides sonorensis</name>
    <name type="common">Biting midge</name>
    <dbReference type="NCBI Taxonomy" id="179676"/>
    <lineage>
        <taxon>Eukaryota</taxon>
        <taxon>Metazoa</taxon>
        <taxon>Ecdysozoa</taxon>
        <taxon>Arthropoda</taxon>
        <taxon>Hexapoda</taxon>
        <taxon>Insecta</taxon>
        <taxon>Pterygota</taxon>
        <taxon>Neoptera</taxon>
        <taxon>Endopterygota</taxon>
        <taxon>Diptera</taxon>
        <taxon>Nematocera</taxon>
        <taxon>Chironomoidea</taxon>
        <taxon>Ceratopogonidae</taxon>
        <taxon>Ceratopogoninae</taxon>
        <taxon>Culicoides</taxon>
        <taxon>Monoculicoides</taxon>
    </lineage>
</organism>
<dbReference type="GO" id="GO:0031012">
    <property type="term" value="C:extracellular matrix"/>
    <property type="evidence" value="ECO:0007669"/>
    <property type="project" value="TreeGrafter"/>
</dbReference>
<dbReference type="Gene3D" id="3.80.10.10">
    <property type="entry name" value="Ribonuclease Inhibitor"/>
    <property type="match status" value="1"/>
</dbReference>
<dbReference type="SUPFAM" id="SSF52047">
    <property type="entry name" value="RNI-like"/>
    <property type="match status" value="1"/>
</dbReference>
<dbReference type="Pfam" id="PF13516">
    <property type="entry name" value="LRR_6"/>
    <property type="match status" value="1"/>
</dbReference>
<proteinExistence type="predicted"/>
<keyword evidence="1" id="KW-0732">Signal</keyword>
<dbReference type="EMBL" id="UFQS01000752">
    <property type="protein sequence ID" value="SSX06621.1"/>
    <property type="molecule type" value="Genomic_DNA"/>
</dbReference>
<evidence type="ECO:0000313" key="2">
    <source>
        <dbReference type="EMBL" id="SSX06621.1"/>
    </source>
</evidence>
<dbReference type="GO" id="GO:0005615">
    <property type="term" value="C:extracellular space"/>
    <property type="evidence" value="ECO:0007669"/>
    <property type="project" value="TreeGrafter"/>
</dbReference>
<reference evidence="3" key="2">
    <citation type="submission" date="2018-07" db="EMBL/GenBank/DDBJ databases">
        <authorList>
            <person name="Quirk P.G."/>
            <person name="Krulwich T.A."/>
        </authorList>
    </citation>
    <scope>NUCLEOTIDE SEQUENCE</scope>
</reference>
<dbReference type="InterPro" id="IPR032675">
    <property type="entry name" value="LRR_dom_sf"/>
</dbReference>
<dbReference type="PANTHER" id="PTHR24373:SF398">
    <property type="entry name" value="LEUCINE-RICH REPEAT-CONTAINING G-PROTEIN COUPLED RECEPTOR 6"/>
    <property type="match status" value="1"/>
</dbReference>
<accession>A0A336KRM4</accession>
<dbReference type="VEuPathDB" id="VectorBase:CSON014038"/>
<evidence type="ECO:0000313" key="3">
    <source>
        <dbReference type="EMBL" id="SSX26968.1"/>
    </source>
</evidence>
<dbReference type="PANTHER" id="PTHR24373">
    <property type="entry name" value="SLIT RELATED LEUCINE-RICH REPEAT NEURONAL PROTEIN"/>
    <property type="match status" value="1"/>
</dbReference>
<evidence type="ECO:0000256" key="1">
    <source>
        <dbReference type="ARBA" id="ARBA00022729"/>
    </source>
</evidence>